<organism evidence="11 12">
    <name type="scientific">Pontibacillus salicampi</name>
    <dbReference type="NCBI Taxonomy" id="1449801"/>
    <lineage>
        <taxon>Bacteria</taxon>
        <taxon>Bacillati</taxon>
        <taxon>Bacillota</taxon>
        <taxon>Bacilli</taxon>
        <taxon>Bacillales</taxon>
        <taxon>Bacillaceae</taxon>
        <taxon>Pontibacillus</taxon>
    </lineage>
</organism>
<feature type="transmembrane region" description="Helical" evidence="10">
    <location>
        <begin position="92"/>
        <end position="116"/>
    </location>
</feature>
<keyword evidence="6 10" id="KW-0812">Transmembrane</keyword>
<dbReference type="PANTHER" id="PTHR43823:SF4">
    <property type="entry name" value="SPORULATION PROTEIN YKVU"/>
    <property type="match status" value="1"/>
</dbReference>
<feature type="transmembrane region" description="Helical" evidence="10">
    <location>
        <begin position="55"/>
        <end position="80"/>
    </location>
</feature>
<sequence>MRETNSLIQQPVKKVFFQYLIPTLVGMMLMSINILVDGIFVGNGVGSTALASVNIAVPVFTIILGISLWIGMGGGTLYSISIGKGDAQQATSIFSLSMAVITIITVVVGVIGYVLVEPFSLLLGANEDTKPYVIEYLSILLLFGVFMGLESSLSVFVRNDGNPNLAMISLSTTAITNIGFNYVMIFILDLGVKGAAYATVLAEVIGFFILLFHFYKNSTPLRFRLRSIKLTYVKSILSVGFPSFLSESASLVFVIGYNILMVRSIGTTGVAAFSVINYVHTFIFLAFLGIGAAIQPMISYYYGARLSDRIHQTLIIAIKSSTLIGILFFLAAILAGDFIISLFGIVDGEIISLARQGISLFFIGYVFLGFNIVYMTYFQSIGHIKPSVFITIMRGFLVLILMLIALPWMFGTPGIWLALPVSEFVVACGLFIIMRNNSMTNVTPSASN</sequence>
<evidence type="ECO:0000256" key="8">
    <source>
        <dbReference type="ARBA" id="ARBA00023136"/>
    </source>
</evidence>
<comment type="subcellular location">
    <subcellularLocation>
        <location evidence="1">Cell membrane</location>
        <topology evidence="1">Multi-pass membrane protein</topology>
    </subcellularLocation>
</comment>
<feature type="transmembrane region" description="Helical" evidence="10">
    <location>
        <begin position="415"/>
        <end position="434"/>
    </location>
</feature>
<evidence type="ECO:0000256" key="7">
    <source>
        <dbReference type="ARBA" id="ARBA00022989"/>
    </source>
</evidence>
<keyword evidence="7 10" id="KW-1133">Transmembrane helix</keyword>
<dbReference type="RefSeq" id="WP_377349217.1">
    <property type="nucleotide sequence ID" value="NZ_JBHLTP010000011.1"/>
</dbReference>
<evidence type="ECO:0000256" key="4">
    <source>
        <dbReference type="ARBA" id="ARBA00022448"/>
    </source>
</evidence>
<proteinExistence type="inferred from homology"/>
<evidence type="ECO:0000313" key="12">
    <source>
        <dbReference type="Proteomes" id="UP001589836"/>
    </source>
</evidence>
<dbReference type="InterPro" id="IPR048279">
    <property type="entry name" value="MdtK-like"/>
</dbReference>
<dbReference type="PIRSF" id="PIRSF006603">
    <property type="entry name" value="DinF"/>
    <property type="match status" value="1"/>
</dbReference>
<feature type="transmembrane region" description="Helical" evidence="10">
    <location>
        <begin position="164"/>
        <end position="188"/>
    </location>
</feature>
<dbReference type="EMBL" id="JBHLTP010000011">
    <property type="protein sequence ID" value="MFC0524818.1"/>
    <property type="molecule type" value="Genomic_DNA"/>
</dbReference>
<dbReference type="InterPro" id="IPR051327">
    <property type="entry name" value="MATE_MepA_subfamily"/>
</dbReference>
<dbReference type="Pfam" id="PF01554">
    <property type="entry name" value="MatE"/>
    <property type="match status" value="2"/>
</dbReference>
<reference evidence="11 12" key="1">
    <citation type="submission" date="2024-09" db="EMBL/GenBank/DDBJ databases">
        <authorList>
            <person name="Sun Q."/>
            <person name="Mori K."/>
        </authorList>
    </citation>
    <scope>NUCLEOTIDE SEQUENCE [LARGE SCALE GENOMIC DNA]</scope>
    <source>
        <strain evidence="11 12">NCAIM B.02529</strain>
    </source>
</reference>
<comment type="similarity">
    <text evidence="2">Belongs to the multi antimicrobial extrusion (MATE) (TC 2.A.66.1) family. MepA subfamily.</text>
</comment>
<dbReference type="CDD" id="cd13143">
    <property type="entry name" value="MATE_MepA_like"/>
    <property type="match status" value="1"/>
</dbReference>
<evidence type="ECO:0000256" key="5">
    <source>
        <dbReference type="ARBA" id="ARBA00022475"/>
    </source>
</evidence>
<dbReference type="Proteomes" id="UP001589836">
    <property type="component" value="Unassembled WGS sequence"/>
</dbReference>
<feature type="transmembrane region" description="Helical" evidence="10">
    <location>
        <begin position="323"/>
        <end position="346"/>
    </location>
</feature>
<feature type="transmembrane region" description="Helical" evidence="10">
    <location>
        <begin position="358"/>
        <end position="377"/>
    </location>
</feature>
<feature type="transmembrane region" description="Helical" evidence="10">
    <location>
        <begin position="389"/>
        <end position="409"/>
    </location>
</feature>
<feature type="transmembrane region" description="Helical" evidence="10">
    <location>
        <begin position="16"/>
        <end position="35"/>
    </location>
</feature>
<dbReference type="PANTHER" id="PTHR43823">
    <property type="entry name" value="SPORULATION PROTEIN YKVU"/>
    <property type="match status" value="1"/>
</dbReference>
<evidence type="ECO:0000256" key="3">
    <source>
        <dbReference type="ARBA" id="ARBA00022106"/>
    </source>
</evidence>
<keyword evidence="8 10" id="KW-0472">Membrane</keyword>
<evidence type="ECO:0000256" key="6">
    <source>
        <dbReference type="ARBA" id="ARBA00022692"/>
    </source>
</evidence>
<feature type="transmembrane region" description="Helical" evidence="10">
    <location>
        <begin position="136"/>
        <end position="157"/>
    </location>
</feature>
<accession>A0ABV6LRE4</accession>
<evidence type="ECO:0000256" key="1">
    <source>
        <dbReference type="ARBA" id="ARBA00004651"/>
    </source>
</evidence>
<feature type="transmembrane region" description="Helical" evidence="10">
    <location>
        <begin position="279"/>
        <end position="302"/>
    </location>
</feature>
<evidence type="ECO:0000256" key="2">
    <source>
        <dbReference type="ARBA" id="ARBA00008417"/>
    </source>
</evidence>
<dbReference type="InterPro" id="IPR045070">
    <property type="entry name" value="MATE_MepA-like"/>
</dbReference>
<protein>
    <recommendedName>
        <fullName evidence="3">Multidrug export protein MepA</fullName>
    </recommendedName>
</protein>
<evidence type="ECO:0000256" key="10">
    <source>
        <dbReference type="SAM" id="Phobius"/>
    </source>
</evidence>
<dbReference type="InterPro" id="IPR002528">
    <property type="entry name" value="MATE_fam"/>
</dbReference>
<name>A0ABV6LRE4_9BACI</name>
<dbReference type="NCBIfam" id="TIGR00797">
    <property type="entry name" value="matE"/>
    <property type="match status" value="1"/>
</dbReference>
<feature type="transmembrane region" description="Helical" evidence="10">
    <location>
        <begin position="236"/>
        <end position="259"/>
    </location>
</feature>
<keyword evidence="12" id="KW-1185">Reference proteome</keyword>
<evidence type="ECO:0000313" key="11">
    <source>
        <dbReference type="EMBL" id="MFC0524818.1"/>
    </source>
</evidence>
<keyword evidence="9" id="KW-0046">Antibiotic resistance</keyword>
<evidence type="ECO:0000256" key="9">
    <source>
        <dbReference type="ARBA" id="ARBA00023251"/>
    </source>
</evidence>
<comment type="caution">
    <text evidence="11">The sequence shown here is derived from an EMBL/GenBank/DDBJ whole genome shotgun (WGS) entry which is preliminary data.</text>
</comment>
<keyword evidence="5" id="KW-1003">Cell membrane</keyword>
<gene>
    <name evidence="11" type="ORF">ACFFGV_14665</name>
</gene>
<feature type="transmembrane region" description="Helical" evidence="10">
    <location>
        <begin position="194"/>
        <end position="215"/>
    </location>
</feature>
<keyword evidence="4" id="KW-0813">Transport</keyword>